<name>W2TGW9_NECAM</name>
<dbReference type="STRING" id="51031.W2TGW9"/>
<dbReference type="PANTHER" id="PTHR23346:SF19">
    <property type="entry name" value="PROTEASOME ADAPTER AND SCAFFOLD PROTEIN ECM29"/>
    <property type="match status" value="1"/>
</dbReference>
<accession>W2TGW9</accession>
<feature type="non-terminal residue" evidence="2">
    <location>
        <position position="1"/>
    </location>
</feature>
<dbReference type="GO" id="GO:0060090">
    <property type="term" value="F:molecular adaptor activity"/>
    <property type="evidence" value="ECO:0007669"/>
    <property type="project" value="TreeGrafter"/>
</dbReference>
<dbReference type="GO" id="GO:0036503">
    <property type="term" value="P:ERAD pathway"/>
    <property type="evidence" value="ECO:0007669"/>
    <property type="project" value="TreeGrafter"/>
</dbReference>
<proteinExistence type="predicted"/>
<dbReference type="GO" id="GO:0005634">
    <property type="term" value="C:nucleus"/>
    <property type="evidence" value="ECO:0007669"/>
    <property type="project" value="TreeGrafter"/>
</dbReference>
<organism evidence="2 3">
    <name type="scientific">Necator americanus</name>
    <name type="common">Human hookworm</name>
    <dbReference type="NCBI Taxonomy" id="51031"/>
    <lineage>
        <taxon>Eukaryota</taxon>
        <taxon>Metazoa</taxon>
        <taxon>Ecdysozoa</taxon>
        <taxon>Nematoda</taxon>
        <taxon>Chromadorea</taxon>
        <taxon>Rhabditida</taxon>
        <taxon>Rhabditina</taxon>
        <taxon>Rhabditomorpha</taxon>
        <taxon>Strongyloidea</taxon>
        <taxon>Ancylostomatidae</taxon>
        <taxon>Bunostominae</taxon>
        <taxon>Necator</taxon>
    </lineage>
</organism>
<sequence length="201" mass="22334">LTSTLYSIGGGPPQPEVQLIVGSSLYDVALGQYSSSRRILYVEAEEDFQLASLPTEVQKKCEDRLSQILTKIFEKLSSSNHHERRSALIWLFVTVRKSFKTRANVLHEMLEKIQSAFSMGLAENDDFTQDISSNGIGLVYEVASIDQRKALVNDLISNISEGKPFTAAKLDSNAVIFGKEQKITGPDGWAIYVLRYGTLIT</sequence>
<protein>
    <submittedName>
        <fullName evidence="2">Uncharacterized protein</fullName>
    </submittedName>
</protein>
<gene>
    <name evidence="2" type="ORF">NECAME_09171</name>
</gene>
<dbReference type="OMA" id="HSAIQND"/>
<evidence type="ECO:0000313" key="3">
    <source>
        <dbReference type="Proteomes" id="UP000053676"/>
    </source>
</evidence>
<reference evidence="3" key="1">
    <citation type="journal article" date="2014" name="Nat. Genet.">
        <title>Genome of the human hookworm Necator americanus.</title>
        <authorList>
            <person name="Tang Y.T."/>
            <person name="Gao X."/>
            <person name="Rosa B.A."/>
            <person name="Abubucker S."/>
            <person name="Hallsworth-Pepin K."/>
            <person name="Martin J."/>
            <person name="Tyagi R."/>
            <person name="Heizer E."/>
            <person name="Zhang X."/>
            <person name="Bhonagiri-Palsikar V."/>
            <person name="Minx P."/>
            <person name="Warren W.C."/>
            <person name="Wang Q."/>
            <person name="Zhan B."/>
            <person name="Hotez P.J."/>
            <person name="Sternberg P.W."/>
            <person name="Dougall A."/>
            <person name="Gaze S.T."/>
            <person name="Mulvenna J."/>
            <person name="Sotillo J."/>
            <person name="Ranganathan S."/>
            <person name="Rabelo E.M."/>
            <person name="Wilson R.K."/>
            <person name="Felgner P.L."/>
            <person name="Bethony J."/>
            <person name="Hawdon J.M."/>
            <person name="Gasser R.B."/>
            <person name="Loukas A."/>
            <person name="Mitreva M."/>
        </authorList>
    </citation>
    <scope>NUCLEOTIDE SEQUENCE [LARGE SCALE GENOMIC DNA]</scope>
</reference>
<dbReference type="EMBL" id="KI659093">
    <property type="protein sequence ID" value="ETN80441.1"/>
    <property type="molecule type" value="Genomic_DNA"/>
</dbReference>
<keyword evidence="1" id="KW-0677">Repeat</keyword>
<dbReference type="AlphaFoldDB" id="W2TGW9"/>
<dbReference type="GO" id="GO:0005737">
    <property type="term" value="C:cytoplasm"/>
    <property type="evidence" value="ECO:0007669"/>
    <property type="project" value="TreeGrafter"/>
</dbReference>
<evidence type="ECO:0000256" key="1">
    <source>
        <dbReference type="ARBA" id="ARBA00022737"/>
    </source>
</evidence>
<evidence type="ECO:0000313" key="2">
    <source>
        <dbReference type="EMBL" id="ETN80441.1"/>
    </source>
</evidence>
<keyword evidence="3" id="KW-1185">Reference proteome</keyword>
<dbReference type="PANTHER" id="PTHR23346">
    <property type="entry name" value="TRANSLATIONAL ACTIVATOR GCN1-RELATED"/>
    <property type="match status" value="1"/>
</dbReference>
<dbReference type="OrthoDB" id="5856088at2759"/>
<dbReference type="KEGG" id="nai:NECAME_09171"/>
<dbReference type="Proteomes" id="UP000053676">
    <property type="component" value="Unassembled WGS sequence"/>
</dbReference>